<protein>
    <submittedName>
        <fullName evidence="3">CHASE2 domain-containing protein</fullName>
    </submittedName>
</protein>
<feature type="transmembrane region" description="Helical" evidence="1">
    <location>
        <begin position="424"/>
        <end position="452"/>
    </location>
</feature>
<dbReference type="SMART" id="SM01080">
    <property type="entry name" value="CHASE2"/>
    <property type="match status" value="1"/>
</dbReference>
<evidence type="ECO:0000259" key="2">
    <source>
        <dbReference type="SMART" id="SM01080"/>
    </source>
</evidence>
<name>A0A4D8R4K5_AZOBR</name>
<keyword evidence="1" id="KW-1133">Transmembrane helix</keyword>
<gene>
    <name evidence="3" type="ORF">D3869_10610</name>
</gene>
<dbReference type="RefSeq" id="WP_137140022.1">
    <property type="nucleotide sequence ID" value="NZ_CP032345.1"/>
</dbReference>
<feature type="domain" description="CHASE2" evidence="2">
    <location>
        <begin position="60"/>
        <end position="412"/>
    </location>
</feature>
<dbReference type="AlphaFoldDB" id="A0A4D8R4K5"/>
<proteinExistence type="predicted"/>
<keyword evidence="1" id="KW-0472">Membrane</keyword>
<evidence type="ECO:0000313" key="4">
    <source>
        <dbReference type="Proteomes" id="UP000298693"/>
    </source>
</evidence>
<feature type="transmembrane region" description="Helical" evidence="1">
    <location>
        <begin position="396"/>
        <end position="412"/>
    </location>
</feature>
<evidence type="ECO:0000313" key="3">
    <source>
        <dbReference type="EMBL" id="QCO15646.1"/>
    </source>
</evidence>
<reference evidence="3 4" key="1">
    <citation type="submission" date="2018-09" db="EMBL/GenBank/DDBJ databases">
        <title>Whole genome based analysis of evolution and adaptive divergence in Indian and Brazilian strains of Azospirillum brasilense.</title>
        <authorList>
            <person name="Singh C."/>
            <person name="Tripathi A.K."/>
        </authorList>
    </citation>
    <scope>NUCLEOTIDE SEQUENCE [LARGE SCALE GENOMIC DNA]</scope>
    <source>
        <strain evidence="3 4">MTCC4039</strain>
    </source>
</reference>
<dbReference type="EMBL" id="CP032345">
    <property type="protein sequence ID" value="QCO15646.1"/>
    <property type="molecule type" value="Genomic_DNA"/>
</dbReference>
<dbReference type="InterPro" id="IPR007890">
    <property type="entry name" value="CHASE2"/>
</dbReference>
<dbReference type="Proteomes" id="UP000298693">
    <property type="component" value="Chromosome"/>
</dbReference>
<evidence type="ECO:0000256" key="1">
    <source>
        <dbReference type="SAM" id="Phobius"/>
    </source>
</evidence>
<organism evidence="3 4">
    <name type="scientific">Azospirillum brasilense</name>
    <dbReference type="NCBI Taxonomy" id="192"/>
    <lineage>
        <taxon>Bacteria</taxon>
        <taxon>Pseudomonadati</taxon>
        <taxon>Pseudomonadota</taxon>
        <taxon>Alphaproteobacteria</taxon>
        <taxon>Rhodospirillales</taxon>
        <taxon>Azospirillaceae</taxon>
        <taxon>Azospirillum</taxon>
    </lineage>
</organism>
<feature type="transmembrane region" description="Helical" evidence="1">
    <location>
        <begin position="458"/>
        <end position="478"/>
    </location>
</feature>
<dbReference type="Pfam" id="PF05226">
    <property type="entry name" value="CHASE2"/>
    <property type="match status" value="1"/>
</dbReference>
<keyword evidence="1" id="KW-0812">Transmembrane</keyword>
<sequence>MPAPDAKKCLPAVADVWQGLVARLPTSCAGWRRLADRSLKLSLVPLLVVLAAVLNPLDINGSSGRTSLDAYRRLAASVYPGEGQRKIAVVQIDDQTLAASGESYPPSFDFYARLIEEIKKAGAESILLDLMIIDRNRVGDPGGLGRLAKQMDGFPVFMTVARSSQQDESGCATAGRQNLQELRDAVNLEVHPLIRDGASHVDLFAENYCGSPRLSAALAAYIEHCGRDEACKGGKNDPLANPDAFRNSALTIEWGRVWPAGAEAMHPDHRRLAADCPDGSVADGLGNILRTLTPFESGALSNAPAGCTYHPVIRAEWLTAPETAKDVNRDAVSATLAGRIVVVGAMFSGVQDVGPSPVYGILPGMFLHAMAIDNLIVRGAGYMKEWSKLGLGDLDLSVLVELIAMAVFAFVARRIGIRLAPRTLLSAVAWTLLLMAAGSLIGLAFSALLVWLTGLEPANWIGVAVAGAAIAGPARIVLAKRFEELRVLEAQEKSQNKGGMA</sequence>
<accession>A0A4D8R4K5</accession>